<dbReference type="InterPro" id="IPR009081">
    <property type="entry name" value="PP-bd_ACP"/>
</dbReference>
<dbReference type="RefSeq" id="WP_173139718.1">
    <property type="nucleotide sequence ID" value="NZ_CBCSGW010000012.1"/>
</dbReference>
<dbReference type="Pfam" id="PF22953">
    <property type="entry name" value="SpnB_Rossmann"/>
    <property type="match status" value="2"/>
</dbReference>
<feature type="active site" description="Proton donor; for dehydratase activity" evidence="6">
    <location>
        <position position="1117"/>
    </location>
</feature>
<proteinExistence type="predicted"/>
<dbReference type="SMART" id="SM00825">
    <property type="entry name" value="PKS_KS"/>
    <property type="match status" value="2"/>
</dbReference>
<dbReference type="InterPro" id="IPR020807">
    <property type="entry name" value="PKS_DH"/>
</dbReference>
<dbReference type="InterPro" id="IPR014030">
    <property type="entry name" value="Ketoacyl_synth_N"/>
</dbReference>
<dbReference type="InterPro" id="IPR018201">
    <property type="entry name" value="Ketoacyl_synth_AS"/>
</dbReference>
<dbReference type="Gene3D" id="3.40.47.10">
    <property type="match status" value="2"/>
</dbReference>
<dbReference type="CDD" id="cd05195">
    <property type="entry name" value="enoyl_red"/>
    <property type="match status" value="1"/>
</dbReference>
<dbReference type="InterPro" id="IPR020843">
    <property type="entry name" value="ER"/>
</dbReference>
<feature type="domain" description="Ketosynthase family 3 (KS3)" evidence="8">
    <location>
        <begin position="2063"/>
        <end position="2487"/>
    </location>
</feature>
<feature type="region of interest" description="N-terminal hotdog fold" evidence="6">
    <location>
        <begin position="919"/>
        <end position="1038"/>
    </location>
</feature>
<dbReference type="InterPro" id="IPR014031">
    <property type="entry name" value="Ketoacyl_synth_C"/>
</dbReference>
<dbReference type="PROSITE" id="PS01162">
    <property type="entry name" value="QOR_ZETA_CRYSTAL"/>
    <property type="match status" value="1"/>
</dbReference>
<dbReference type="InterPro" id="IPR049551">
    <property type="entry name" value="PKS_DH_C"/>
</dbReference>
<dbReference type="SUPFAM" id="SSF47336">
    <property type="entry name" value="ACP-like"/>
    <property type="match status" value="2"/>
</dbReference>
<dbReference type="InterPro" id="IPR036291">
    <property type="entry name" value="NAD(P)-bd_dom_sf"/>
</dbReference>
<dbReference type="InterPro" id="IPR006162">
    <property type="entry name" value="Ppantetheine_attach_site"/>
</dbReference>
<dbReference type="SUPFAM" id="SSF53901">
    <property type="entry name" value="Thiolase-like"/>
    <property type="match status" value="2"/>
</dbReference>
<dbReference type="SMART" id="SM00827">
    <property type="entry name" value="PKS_AT"/>
    <property type="match status" value="2"/>
</dbReference>
<evidence type="ECO:0000256" key="1">
    <source>
        <dbReference type="ARBA" id="ARBA00022450"/>
    </source>
</evidence>
<dbReference type="Pfam" id="PF02801">
    <property type="entry name" value="Ketoacyl-synt_C"/>
    <property type="match status" value="2"/>
</dbReference>
<dbReference type="InterPro" id="IPR016039">
    <property type="entry name" value="Thiolase-like"/>
</dbReference>
<dbReference type="InterPro" id="IPR002364">
    <property type="entry name" value="Quin_OxRdtase/zeta-crystal_CS"/>
</dbReference>
<dbReference type="Pfam" id="PF16197">
    <property type="entry name" value="KAsynt_C_assoc"/>
    <property type="match status" value="2"/>
</dbReference>
<dbReference type="SUPFAM" id="SSF50129">
    <property type="entry name" value="GroES-like"/>
    <property type="match status" value="1"/>
</dbReference>
<dbReference type="InterPro" id="IPR049900">
    <property type="entry name" value="PKS_mFAS_DH"/>
</dbReference>
<feature type="domain" description="Carrier" evidence="7">
    <location>
        <begin position="1970"/>
        <end position="2045"/>
    </location>
</feature>
<dbReference type="InterPro" id="IPR055123">
    <property type="entry name" value="SpnB-like_Rossmann"/>
</dbReference>
<keyword evidence="2" id="KW-0597">Phosphoprotein</keyword>
<dbReference type="PROSITE" id="PS52019">
    <property type="entry name" value="PKS_MFAS_DH"/>
    <property type="match status" value="1"/>
</dbReference>
<keyword evidence="1" id="KW-0596">Phosphopantetheine</keyword>
<evidence type="ECO:0000256" key="2">
    <source>
        <dbReference type="ARBA" id="ARBA00022553"/>
    </source>
</evidence>
<dbReference type="InterPro" id="IPR016036">
    <property type="entry name" value="Malonyl_transacylase_ACP-bd"/>
</dbReference>
<evidence type="ECO:0000259" key="8">
    <source>
        <dbReference type="PROSITE" id="PS52004"/>
    </source>
</evidence>
<dbReference type="Gene3D" id="3.40.50.11460">
    <property type="match status" value="1"/>
</dbReference>
<dbReference type="EMBL" id="JAAATY010000028">
    <property type="protein sequence ID" value="NRN69476.1"/>
    <property type="molecule type" value="Genomic_DNA"/>
</dbReference>
<dbReference type="Gene3D" id="3.40.366.10">
    <property type="entry name" value="Malonyl-Coenzyme A Acyl Carrier Protein, domain 2"/>
    <property type="match status" value="2"/>
</dbReference>
<dbReference type="Pfam" id="PF00109">
    <property type="entry name" value="ketoacyl-synt"/>
    <property type="match status" value="2"/>
</dbReference>
<dbReference type="CDD" id="cd00833">
    <property type="entry name" value="PKS"/>
    <property type="match status" value="2"/>
</dbReference>
<evidence type="ECO:0000313" key="10">
    <source>
        <dbReference type="EMBL" id="NRN69476.1"/>
    </source>
</evidence>
<feature type="domain" description="Carrier" evidence="7">
    <location>
        <begin position="3578"/>
        <end position="3653"/>
    </location>
</feature>
<evidence type="ECO:0000256" key="5">
    <source>
        <dbReference type="ARBA" id="ARBA00023315"/>
    </source>
</evidence>
<keyword evidence="5" id="KW-0012">Acyltransferase</keyword>
<evidence type="ECO:0000256" key="3">
    <source>
        <dbReference type="ARBA" id="ARBA00022679"/>
    </source>
</evidence>
<dbReference type="InterPro" id="IPR011032">
    <property type="entry name" value="GroES-like_sf"/>
</dbReference>
<dbReference type="Proteomes" id="UP000763557">
    <property type="component" value="Unassembled WGS sequence"/>
</dbReference>
<dbReference type="InterPro" id="IPR032821">
    <property type="entry name" value="PKS_assoc"/>
</dbReference>
<dbReference type="InterPro" id="IPR016035">
    <property type="entry name" value="Acyl_Trfase/lysoPLipase"/>
</dbReference>
<evidence type="ECO:0000313" key="11">
    <source>
        <dbReference type="Proteomes" id="UP000763557"/>
    </source>
</evidence>
<comment type="caution">
    <text evidence="10">The sequence shown here is derived from an EMBL/GenBank/DDBJ whole genome shotgun (WGS) entry which is preliminary data.</text>
</comment>
<dbReference type="InterPro" id="IPR013968">
    <property type="entry name" value="PKS_KR"/>
</dbReference>
<dbReference type="SUPFAM" id="SSF52151">
    <property type="entry name" value="FabD/lysophospholipase-like"/>
    <property type="match status" value="2"/>
</dbReference>
<dbReference type="PROSITE" id="PS00012">
    <property type="entry name" value="PHOSPHOPANTETHEINE"/>
    <property type="match status" value="1"/>
</dbReference>
<gene>
    <name evidence="10" type="ORF">GC106_67330</name>
</gene>
<dbReference type="PROSITE" id="PS52004">
    <property type="entry name" value="KS3_2"/>
    <property type="match status" value="2"/>
</dbReference>
<dbReference type="PROSITE" id="PS00606">
    <property type="entry name" value="KS3_1"/>
    <property type="match status" value="2"/>
</dbReference>
<dbReference type="InterPro" id="IPR020841">
    <property type="entry name" value="PKS_Beta-ketoAc_synthase_dom"/>
</dbReference>
<dbReference type="Pfam" id="PF14765">
    <property type="entry name" value="PS-DH"/>
    <property type="match status" value="1"/>
</dbReference>
<dbReference type="SUPFAM" id="SSF51735">
    <property type="entry name" value="NAD(P)-binding Rossmann-fold domains"/>
    <property type="match status" value="5"/>
</dbReference>
<feature type="active site" description="Proton acceptor; for dehydratase activity" evidence="6">
    <location>
        <position position="951"/>
    </location>
</feature>
<feature type="region of interest" description="C-terminal hotdog fold" evidence="6">
    <location>
        <begin position="1050"/>
        <end position="1193"/>
    </location>
</feature>
<evidence type="ECO:0000259" key="7">
    <source>
        <dbReference type="PROSITE" id="PS50075"/>
    </source>
</evidence>
<name>A0ABX2FDN4_9PSEU</name>
<feature type="domain" description="PKS/mFAS DH" evidence="9">
    <location>
        <begin position="919"/>
        <end position="1193"/>
    </location>
</feature>
<dbReference type="SMART" id="SM01294">
    <property type="entry name" value="PKS_PP_betabranch"/>
    <property type="match status" value="2"/>
</dbReference>
<dbReference type="CDD" id="cd08956">
    <property type="entry name" value="KR_3_FAS_SDR_x"/>
    <property type="match status" value="2"/>
</dbReference>
<dbReference type="Gene3D" id="3.90.180.10">
    <property type="entry name" value="Medium-chain alcohol dehydrogenases, catalytic domain"/>
    <property type="match status" value="1"/>
</dbReference>
<sequence>MTTDHDRTLDYLKRLTTELRDTRRRLRAAEESGSEPLAVIGMACRFPGGVSSPEELWQLVAEGGDGVSGFPVNRGWDLASLYHPDPDHRGTSYTDSGGFLHRADEFDAEFFGISPREALAMDPQQRLLLEVGWETFERAGIDVTTLKGSDTGVFAGVMYANYTAALGSVPEEIEGFLSTGTSDSVLSGRVAYTLGLEGPAVSLDTACSSSLVAIHLAGHALRTGECSLALAGGVTVMSTADTFVEFSRQRGLAKDGRCKSFAASADGTGWAEGVGMLLLERLSDAQRNGHRVLAVVRGSAVNQDGASNGLTAPNGPSQQRVIRAALANARLSTSDVDMIEAHGTGTQLGDPIEAQALLATYGQDRTEPVYLGSFKSNVGHTQAAAGVGGVIKAIQAMRHGVMPRTLHVDEPSPHIDWEAGAVELLTEQRPWPEVRRPRRAAVSSFGISGTNAHVILEQAPEQEPVDADRTPPAVLPWVLSAKNETALRAQASRVLAAMDELDPLDLAWSLATTRSPLERRAAVVGSTRDDVVAGLTALAAGEPAVNVVEGTPLLGRTAFLFPGIGSQRCGMGRELYEAFPAYAEAFDTVVAALDEHLDRPLAGVVFGDDQELLDRMTYAQPAMFAVQTALFRLLESWGVRPDFMVAHSAGELTAAHVAGVWTLADAARMVAARGRLMEAQPAGGAMVSVQATEDEVRAELTDGVEIGAINGPDSVVLSGHEDAVLAVAEKFAARGHKIKRLRITHASHSARMDGMLAEFGEIAESVAYGTAAIPVVSNVTGKLAGPDEVTTPGYWPRHVRQPVRFADGITWLRSEGVSRFVELGPDSVLAGMAANMLPAEGVLSVPMLRRDRDEPTTAMRALASLHTHGARVDWTAFYAGTGARTVDLPTYPFQWESYWLYPSGAAGDPAGLGLADADHPLLGASVTLADGAGLVFTGRVSPAAHPWLTDHAVAGTVLLPGTALVELALRAGDDAGCAHLEELTLHEPMFLTDALDIQVVLTAPDESGRRGVSLYSRAGDADWTRHASGTLAPSAPAADFDLTEWPPRGATAIPLDGVYEELARNGLEYGPVFRGLRAAWNLGDEVYAEVELPQGTGAVGDTHKQAAKFGLHPALLDAGLHAIGLMTGEGSGARLPFEWQDVALHAVGATALRLRLSPGRSGGVTLRAADGTGTPVATVGSLVLREISADQFTAAAPSGLDSLFRLEWTPVPTPDADQVEWAFHDSLSDSVPPVVVLPVRANDASVIDSAHSATHQALAVVQRWIADERFADVKLVVLTRDAVHCDRPDLAAAAVWGLVRAAQSEQPGRFVLVDSDSGELTPAQLAGALATGEAQLALRGDEFAVPRLATVPDPDELIPPAEPAWWLTMTSRGTLDNLRLEPYPPALAPLGPREVRIAVAATGLNFRDALNVLGMFDHEPGPLGNEVAGTVLEVGSEVDDLAVGTAVMGVAVGSAGPIAVTPRGMVTRIPDGWSYETAAAIPVVFLTAYYGLKELAGLSAGESVLIHAGAGGVGMAATQLAKYWGAEVYSTASPGKQHILREAGLDDGHIANSRTLDFERHFMATSGGRGVDVVLDALANDFVDASLRLMPRGGRFLEMGKMDMRDPGEVAAAHPGVAYRAYDLFEADEDLFTRMWAELVDLFERGVLTPLPVRVWDVRRAREAFRFLSQAKHIGKLVLSIPAGPEPDGTVLITGGTGGLGGLLARHLVTEHGVRHLVLTSRSGPAAPGAADLAAELTELGAKVTVAACDSADREAVADLLAAIPAEHPLTGVVHSAGVLDDGLVDALTPERVDRVFAPKVDAAWHLHELTRHLPLRWFVLFSSAAGVLGNAGQANYAAANGFLDGLAALRRGEGLAAQSIAWGLWSAGMRGQLGEAGVERMRRSGFPPIAADEGMAMFSRAVDVDQSLLVGLKLDRAAVRATAADAPVSPLVRGLIGAPGRARAKAATTAQRGELHASLAGLGQAEQEKLLLDLVRREAALVLGRSGGDTIEATRAFNELGFDSLTSVELRNRLGAATGLRLPATLVFDHPTPAVMAAFLRTELLGDIENVVAAPVAVVAGDDPIAIVGMACRYPGGVNSPDELWDLVAEGRDGVGAFPDNRDWDLSTLFHADPDHRGTTYASEGAFLHGAGDFDAEFFGISPREALAMDPQQRQVLETSWEALERAGIDPESLRGTATGVFAGALANDYISRLHAIPENVEGFLTTASFASVVSGRVSYALGLEGPSVSIDTACSSSLVAVHLAAQALRSGECTLALAGGVNVMASPAMFVEFARQRGLAADGRCKSFAAAADGTNWAEGVGMLVLERLSDAQRNGHRVLAVVKGSAVNQDGASNGLTAPNGPSQQRVIRAALANAGVEPSTVDVVEAHGTGTPLGDPIEAQALLATYGQNRERPLLLGSVKSNIGHTQAAAGVAGIIKMVEAMRHSAVPRSLYIDEPTPHVDWSAGAIDLLTEQVAWPETDRPRRAAVSSFGISGTNAHVVLEQAPEVPAGQRGTGGPAVVPWVLSGRTEEAVRAQAQRLLDAGLVDSADSADVAYSLATTRTAHPSRAVVVGDRAVLRAGLIALADGRSVPNLVTGQAQTGRLAVLFTGQGSQRLDMGRGLYEAFPAFAAAYDEVCALLPGIHDITDAETLDLTGNAQPALFALEVALFRLLSSWGIHPDFVTGHSIGELVAAHVAGVLSLEDAAELVSARGRLMQALPTGGAMVAIEAGEEEVRPLLSDEVSLAAINGPASVVVSGAAAPALGLAAEFEARGRKTKRLAVSHAFHSALMEPMLADFAEVAARLTYHEPSIPVVSNVTGRIAENLTDPAYWVRHAREAVRFADGVQTLKDQGVTTFLELGPDAVLSALVDSGTAVAALRKDRDEVTSLLTALGRLHATGTAVDWEAYFSGTGARVVELPTYPFQHQRYWLRDPVVAGGGGTVVHPVLSSAVTSAAEGGVLCTGVLPAEVSDTLLVELAIRGGDEAGCGTLEEFTVEAPLVGDREVQVVVGAEDDGRRAVSVFTKAGHQWQRHGTGFVSDAHVPATVLTEWPEGEAGLPWQHGDDWFAELTVPGAREDTAQLLGIHPALLDPVLEQRGWVASWRQVALHAIGATAARVRLTADGELHAYDTTGAPVLTATVSFGERPAVPGETTGSLHRQVWTRVALGTDELAWVPRENVTDDVPEAVVLTLPKQDDMDRASAAREATVTVLAEIQAWLAEPAGSPHANAKLVVLTSEAISLSDDVFVDPAASAVWGLVRSAQSEHPGRLVLVDTDGDTTALGRALATGEDQIVLRDGEAHAPRLATVPATPGEALDLAQGEVLVTGGTGGLGALLAQHLVREHGARRLVLTSRSGLAAPGAAELTAALTELGATVRIVACDVSDRRAVEDLLAGIPNLAGVVHAAGVLDDGVIEALTPERVDTVFGPKVRAAWNLHELTLHARPGLFVLFSSAAGVLGNAGQGNYAAANAFLDGLAAHRRAFGLPATSLAWGRWADGMGGAIDDAAGQRLSRTGFLAFTAEEGLALFDAAVSADEATLVPVKLDSTALGAVAAAGVLPPMLRGLVKVPRRRVVAHDAEALRRRLAGLAGPEQEHELLDLVRGQAALVLGHTSPTAIQPGRGFLDLGFDSLTAVEFRTALAAATGLALPSTVVFDYPAPDALAKYLQTELAPRAGAAGTALTEQITRLEAMLAATDPGAADLDDIDRHLRRLVSGWTAKRPAQPEADLDAATPDDILALIDTEFGSR</sequence>
<dbReference type="InterPro" id="IPR014043">
    <property type="entry name" value="Acyl_transferase_dom"/>
</dbReference>
<dbReference type="SMART" id="SM00829">
    <property type="entry name" value="PKS_ER"/>
    <property type="match status" value="1"/>
</dbReference>
<dbReference type="InterPro" id="IPR057326">
    <property type="entry name" value="KR_dom"/>
</dbReference>
<organism evidence="10 11">
    <name type="scientific">Kibdelosporangium persicum</name>
    <dbReference type="NCBI Taxonomy" id="2698649"/>
    <lineage>
        <taxon>Bacteria</taxon>
        <taxon>Bacillati</taxon>
        <taxon>Actinomycetota</taxon>
        <taxon>Actinomycetes</taxon>
        <taxon>Pseudonocardiales</taxon>
        <taxon>Pseudonocardiaceae</taxon>
        <taxon>Kibdelosporangium</taxon>
    </lineage>
</organism>
<dbReference type="Gene3D" id="3.10.129.110">
    <property type="entry name" value="Polyketide synthase dehydratase"/>
    <property type="match status" value="3"/>
</dbReference>
<dbReference type="InterPro" id="IPR049552">
    <property type="entry name" value="PKS_DH_N"/>
</dbReference>
<dbReference type="InterPro" id="IPR042104">
    <property type="entry name" value="PKS_dehydratase_sf"/>
</dbReference>
<dbReference type="SMART" id="SM00823">
    <property type="entry name" value="PKS_PP"/>
    <property type="match status" value="2"/>
</dbReference>
<dbReference type="Pfam" id="PF08659">
    <property type="entry name" value="KR"/>
    <property type="match status" value="2"/>
</dbReference>
<dbReference type="Pfam" id="PF21089">
    <property type="entry name" value="PKS_DH_N"/>
    <property type="match status" value="1"/>
</dbReference>
<accession>A0ABX2FDN4</accession>
<dbReference type="InterPro" id="IPR013154">
    <property type="entry name" value="ADH-like_N"/>
</dbReference>
<dbReference type="InterPro" id="IPR001227">
    <property type="entry name" value="Ac_transferase_dom_sf"/>
</dbReference>
<dbReference type="SUPFAM" id="SSF55048">
    <property type="entry name" value="Probable ACP-binding domain of malonyl-CoA ACP transacylase"/>
    <property type="match status" value="2"/>
</dbReference>
<dbReference type="SMART" id="SM00822">
    <property type="entry name" value="PKS_KR"/>
    <property type="match status" value="2"/>
</dbReference>
<keyword evidence="11" id="KW-1185">Reference proteome</keyword>
<evidence type="ECO:0000259" key="9">
    <source>
        <dbReference type="PROSITE" id="PS52019"/>
    </source>
</evidence>
<dbReference type="PROSITE" id="PS50075">
    <property type="entry name" value="CARRIER"/>
    <property type="match status" value="2"/>
</dbReference>
<reference evidence="10 11" key="1">
    <citation type="submission" date="2020-01" db="EMBL/GenBank/DDBJ databases">
        <title>Kibdelosporangium persica a novel Actinomycetes from a hot desert in Iran.</title>
        <authorList>
            <person name="Safaei N."/>
            <person name="Zaburannyi N."/>
            <person name="Mueller R."/>
            <person name="Wink J."/>
        </authorList>
    </citation>
    <scope>NUCLEOTIDE SEQUENCE [LARGE SCALE GENOMIC DNA]</scope>
    <source>
        <strain evidence="10 11">4NS15</strain>
    </source>
</reference>
<dbReference type="Pfam" id="PF13602">
    <property type="entry name" value="ADH_zinc_N_2"/>
    <property type="match status" value="1"/>
</dbReference>
<dbReference type="Pfam" id="PF00698">
    <property type="entry name" value="Acyl_transf_1"/>
    <property type="match status" value="2"/>
</dbReference>
<evidence type="ECO:0000256" key="6">
    <source>
        <dbReference type="PROSITE-ProRule" id="PRU01363"/>
    </source>
</evidence>
<dbReference type="InterPro" id="IPR050091">
    <property type="entry name" value="PKS_NRPS_Biosynth_Enz"/>
</dbReference>
<dbReference type="InterPro" id="IPR020806">
    <property type="entry name" value="PKS_PP-bd"/>
</dbReference>
<dbReference type="Pfam" id="PF00550">
    <property type="entry name" value="PP-binding"/>
    <property type="match status" value="2"/>
</dbReference>
<keyword evidence="3" id="KW-0808">Transferase</keyword>
<dbReference type="Gene3D" id="3.30.70.3290">
    <property type="match status" value="2"/>
</dbReference>
<dbReference type="PANTHER" id="PTHR43775">
    <property type="entry name" value="FATTY ACID SYNTHASE"/>
    <property type="match status" value="1"/>
</dbReference>
<dbReference type="PANTHER" id="PTHR43775:SF51">
    <property type="entry name" value="INACTIVE PHENOLPHTHIOCEROL SYNTHESIS POLYKETIDE SYNTHASE TYPE I PKS1-RELATED"/>
    <property type="match status" value="1"/>
</dbReference>
<dbReference type="SMART" id="SM00826">
    <property type="entry name" value="PKS_DH"/>
    <property type="match status" value="2"/>
</dbReference>
<protein>
    <submittedName>
        <fullName evidence="10">Type I modular polyketide synthase</fullName>
    </submittedName>
</protein>
<dbReference type="InterPro" id="IPR036736">
    <property type="entry name" value="ACP-like_sf"/>
</dbReference>
<evidence type="ECO:0000256" key="4">
    <source>
        <dbReference type="ARBA" id="ARBA00023268"/>
    </source>
</evidence>
<keyword evidence="4" id="KW-0511">Multifunctional enzyme</keyword>
<dbReference type="Pfam" id="PF08240">
    <property type="entry name" value="ADH_N"/>
    <property type="match status" value="1"/>
</dbReference>
<dbReference type="Gene3D" id="3.40.50.720">
    <property type="entry name" value="NAD(P)-binding Rossmann-like Domain"/>
    <property type="match status" value="2"/>
</dbReference>
<feature type="domain" description="Ketosynthase family 3 (KS3)" evidence="8">
    <location>
        <begin position="34"/>
        <end position="458"/>
    </location>
</feature>
<dbReference type="Gene3D" id="1.10.1200.10">
    <property type="entry name" value="ACP-like"/>
    <property type="match status" value="2"/>
</dbReference>